<comment type="caution">
    <text evidence="4">The sequence shown here is derived from an EMBL/GenBank/DDBJ whole genome shotgun (WGS) entry which is preliminary data.</text>
</comment>
<dbReference type="PANTHER" id="PTHR43800:SF1">
    <property type="entry name" value="PEPTIDYL-LYSINE N-ACETYLTRANSFERASE YJAB"/>
    <property type="match status" value="1"/>
</dbReference>
<evidence type="ECO:0000259" key="3">
    <source>
        <dbReference type="PROSITE" id="PS51186"/>
    </source>
</evidence>
<organism evidence="4 5">
    <name type="scientific">Candidatus Roizmanbacteria bacterium RIFCSPLOWO2_01_FULL_40_42</name>
    <dbReference type="NCBI Taxonomy" id="1802066"/>
    <lineage>
        <taxon>Bacteria</taxon>
        <taxon>Candidatus Roizmaniibacteriota</taxon>
    </lineage>
</organism>
<dbReference type="CDD" id="cd04301">
    <property type="entry name" value="NAT_SF"/>
    <property type="match status" value="1"/>
</dbReference>
<dbReference type="Proteomes" id="UP000178558">
    <property type="component" value="Unassembled WGS sequence"/>
</dbReference>
<protein>
    <recommendedName>
        <fullName evidence="3">N-acetyltransferase domain-containing protein</fullName>
    </recommendedName>
</protein>
<dbReference type="InterPro" id="IPR016181">
    <property type="entry name" value="Acyl_CoA_acyltransferase"/>
</dbReference>
<feature type="domain" description="N-acetyltransferase" evidence="3">
    <location>
        <begin position="3"/>
        <end position="174"/>
    </location>
</feature>
<accession>A0A1F7J4X6</accession>
<evidence type="ECO:0000313" key="5">
    <source>
        <dbReference type="Proteomes" id="UP000178558"/>
    </source>
</evidence>
<dbReference type="Gene3D" id="3.40.630.30">
    <property type="match status" value="1"/>
</dbReference>
<dbReference type="EMBL" id="MGAQ01000014">
    <property type="protein sequence ID" value="OGK50675.1"/>
    <property type="molecule type" value="Genomic_DNA"/>
</dbReference>
<dbReference type="PROSITE" id="PS51186">
    <property type="entry name" value="GNAT"/>
    <property type="match status" value="1"/>
</dbReference>
<dbReference type="AlphaFoldDB" id="A0A1F7J4X6"/>
<dbReference type="SUPFAM" id="SSF55729">
    <property type="entry name" value="Acyl-CoA N-acyltransferases (Nat)"/>
    <property type="match status" value="1"/>
</dbReference>
<evidence type="ECO:0000256" key="2">
    <source>
        <dbReference type="ARBA" id="ARBA00023315"/>
    </source>
</evidence>
<dbReference type="GO" id="GO:0016747">
    <property type="term" value="F:acyltransferase activity, transferring groups other than amino-acyl groups"/>
    <property type="evidence" value="ECO:0007669"/>
    <property type="project" value="InterPro"/>
</dbReference>
<evidence type="ECO:0000313" key="4">
    <source>
        <dbReference type="EMBL" id="OGK50675.1"/>
    </source>
</evidence>
<gene>
    <name evidence="4" type="ORF">A3B50_00665</name>
</gene>
<dbReference type="InterPro" id="IPR000182">
    <property type="entry name" value="GNAT_dom"/>
</dbReference>
<evidence type="ECO:0000256" key="1">
    <source>
        <dbReference type="ARBA" id="ARBA00022679"/>
    </source>
</evidence>
<keyword evidence="2" id="KW-0012">Acyltransferase</keyword>
<keyword evidence="1" id="KW-0808">Transferase</keyword>
<reference evidence="4 5" key="1">
    <citation type="journal article" date="2016" name="Nat. Commun.">
        <title>Thousands of microbial genomes shed light on interconnected biogeochemical processes in an aquifer system.</title>
        <authorList>
            <person name="Anantharaman K."/>
            <person name="Brown C.T."/>
            <person name="Hug L.A."/>
            <person name="Sharon I."/>
            <person name="Castelle C.J."/>
            <person name="Probst A.J."/>
            <person name="Thomas B.C."/>
            <person name="Singh A."/>
            <person name="Wilkins M.J."/>
            <person name="Karaoz U."/>
            <person name="Brodie E.L."/>
            <person name="Williams K.H."/>
            <person name="Hubbard S.S."/>
            <person name="Banfield J.F."/>
        </authorList>
    </citation>
    <scope>NUCLEOTIDE SEQUENCE [LARGE SCALE GENOMIC DNA]</scope>
</reference>
<proteinExistence type="predicted"/>
<name>A0A1F7J4X6_9BACT</name>
<dbReference type="Pfam" id="PF00583">
    <property type="entry name" value="Acetyltransf_1"/>
    <property type="match status" value="1"/>
</dbReference>
<sequence length="178" mass="20878">MRVTIRAAKPSDIKEYTSLLQRTYESAYTNDSLGLTKECFSQEVFNTADTQKYLLSNLVNNSSRKAWLAFIESQMVGSVTIKKKDSNYEITGFYVTFEYQGRGIGKQLWNKAFEFSSKGDILVDLYVHNKKSVAMYKKWGFVIDKTRGENGYFYRHWQEWPDNLKAKCMYMRLIRSKD</sequence>
<dbReference type="PANTHER" id="PTHR43800">
    <property type="entry name" value="PEPTIDYL-LYSINE N-ACETYLTRANSFERASE YJAB"/>
    <property type="match status" value="1"/>
</dbReference>